<dbReference type="SUPFAM" id="SSF50129">
    <property type="entry name" value="GroES-like"/>
    <property type="match status" value="1"/>
</dbReference>
<dbReference type="CDD" id="cd05286">
    <property type="entry name" value="QOR2"/>
    <property type="match status" value="1"/>
</dbReference>
<dbReference type="InterPro" id="IPR013149">
    <property type="entry name" value="ADH-like_C"/>
</dbReference>
<dbReference type="InterPro" id="IPR002364">
    <property type="entry name" value="Quin_OxRdtase/zeta-crystal_CS"/>
</dbReference>
<dbReference type="GO" id="GO:0003960">
    <property type="term" value="F:quinone reductase (NADPH) activity"/>
    <property type="evidence" value="ECO:0007669"/>
    <property type="project" value="InterPro"/>
</dbReference>
<keyword evidence="2" id="KW-0560">Oxidoreductase</keyword>
<evidence type="ECO:0000256" key="1">
    <source>
        <dbReference type="ARBA" id="ARBA00022857"/>
    </source>
</evidence>
<dbReference type="InterPro" id="IPR036291">
    <property type="entry name" value="NAD(P)-bd_dom_sf"/>
</dbReference>
<dbReference type="Pfam" id="PF08240">
    <property type="entry name" value="ADH_N"/>
    <property type="match status" value="1"/>
</dbReference>
<dbReference type="STRING" id="1888892.BFL28_02515"/>
<comment type="caution">
    <text evidence="4">The sequence shown here is derived from an EMBL/GenBank/DDBJ whole genome shotgun (WGS) entry which is preliminary data.</text>
</comment>
<keyword evidence="5" id="KW-1185">Reference proteome</keyword>
<dbReference type="GO" id="GO:0070402">
    <property type="term" value="F:NADPH binding"/>
    <property type="evidence" value="ECO:0007669"/>
    <property type="project" value="TreeGrafter"/>
</dbReference>
<name>A0A1E3LTM0_9SPHN</name>
<dbReference type="EMBL" id="MDDS01000035">
    <property type="protein sequence ID" value="ODP37131.1"/>
    <property type="molecule type" value="Genomic_DNA"/>
</dbReference>
<dbReference type="Gene3D" id="3.90.180.10">
    <property type="entry name" value="Medium-chain alcohol dehydrogenases, catalytic domain"/>
    <property type="match status" value="1"/>
</dbReference>
<accession>A0A1E3LTM0</accession>
<protein>
    <submittedName>
        <fullName evidence="4">Quinone oxidoreductase</fullName>
    </submittedName>
</protein>
<dbReference type="GO" id="GO:0035925">
    <property type="term" value="F:mRNA 3'-UTR AU-rich region binding"/>
    <property type="evidence" value="ECO:0007669"/>
    <property type="project" value="TreeGrafter"/>
</dbReference>
<dbReference type="InterPro" id="IPR020843">
    <property type="entry name" value="ER"/>
</dbReference>
<evidence type="ECO:0000256" key="2">
    <source>
        <dbReference type="ARBA" id="ARBA00023002"/>
    </source>
</evidence>
<dbReference type="OrthoDB" id="9805883at2"/>
<dbReference type="GO" id="GO:0008270">
    <property type="term" value="F:zinc ion binding"/>
    <property type="evidence" value="ECO:0007669"/>
    <property type="project" value="InterPro"/>
</dbReference>
<dbReference type="InterPro" id="IPR047618">
    <property type="entry name" value="QOR-like"/>
</dbReference>
<dbReference type="SMART" id="SM00829">
    <property type="entry name" value="PKS_ER"/>
    <property type="match status" value="1"/>
</dbReference>
<keyword evidence="1" id="KW-0521">NADP</keyword>
<dbReference type="InterPro" id="IPR013154">
    <property type="entry name" value="ADH-like_N"/>
</dbReference>
<dbReference type="AlphaFoldDB" id="A0A1E3LTM0"/>
<evidence type="ECO:0000313" key="5">
    <source>
        <dbReference type="Proteomes" id="UP000094487"/>
    </source>
</evidence>
<feature type="domain" description="Enoyl reductase (ER)" evidence="3">
    <location>
        <begin position="11"/>
        <end position="321"/>
    </location>
</feature>
<evidence type="ECO:0000313" key="4">
    <source>
        <dbReference type="EMBL" id="ODP37131.1"/>
    </source>
</evidence>
<dbReference type="Proteomes" id="UP000094487">
    <property type="component" value="Unassembled WGS sequence"/>
</dbReference>
<dbReference type="FunFam" id="3.40.50.720:FF:000053">
    <property type="entry name" value="Quinone oxidoreductase 1"/>
    <property type="match status" value="1"/>
</dbReference>
<dbReference type="Pfam" id="PF00107">
    <property type="entry name" value="ADH_zinc_N"/>
    <property type="match status" value="1"/>
</dbReference>
<dbReference type="Gene3D" id="3.40.50.720">
    <property type="entry name" value="NAD(P)-binding Rossmann-like Domain"/>
    <property type="match status" value="1"/>
</dbReference>
<dbReference type="InterPro" id="IPR011032">
    <property type="entry name" value="GroES-like_sf"/>
</dbReference>
<proteinExistence type="predicted"/>
<reference evidence="4 5" key="1">
    <citation type="submission" date="2016-08" db="EMBL/GenBank/DDBJ databases">
        <title>Draft genome of the agarase producing Sphingomonas sp. MCT13.</title>
        <authorList>
            <person name="D'Andrea M.M."/>
            <person name="Rossolini G.M."/>
            <person name="Thaller M.C."/>
        </authorList>
    </citation>
    <scope>NUCLEOTIDE SEQUENCE [LARGE SCALE GENOMIC DNA]</scope>
    <source>
        <strain evidence="4 5">MCT13</strain>
    </source>
</reference>
<gene>
    <name evidence="4" type="ORF">BFL28_02515</name>
</gene>
<sequence>MARVAVIERTGGPEVIEWVTRVLPPPGPGEVRVKHHAVGLNFIDTYHRSGLYPVPLPSGLGGEAAGEVTAVGEGVELAVGDRVSTFGPAIGAYATERNVAARSLFKLPDGIDYETAAAVTLKGATAEFLVERCARVQAGMTVLVHAAAGGVGQLLVQWLKHLGAKVIATVGSAQKAARARSLGADHVIEYKREDIAERVREITGGRGVEVVMDGVGGSTWQASLKSAARRGLIISFGNAGGPVEGVNLATLNQHGSLFVTRPKAGDYYVEPAERAAGMARVFELVAAGVLKVEIGQRLALEDAAEAHRAIAAGETVGSTLLLP</sequence>
<dbReference type="PANTHER" id="PTHR48106:SF13">
    <property type="entry name" value="QUINONE OXIDOREDUCTASE-RELATED"/>
    <property type="match status" value="1"/>
</dbReference>
<dbReference type="PANTHER" id="PTHR48106">
    <property type="entry name" value="QUINONE OXIDOREDUCTASE PIG3-RELATED"/>
    <property type="match status" value="1"/>
</dbReference>
<dbReference type="PROSITE" id="PS01162">
    <property type="entry name" value="QOR_ZETA_CRYSTAL"/>
    <property type="match status" value="1"/>
</dbReference>
<evidence type="ECO:0000259" key="3">
    <source>
        <dbReference type="SMART" id="SM00829"/>
    </source>
</evidence>
<dbReference type="SUPFAM" id="SSF51735">
    <property type="entry name" value="NAD(P)-binding Rossmann-fold domains"/>
    <property type="match status" value="1"/>
</dbReference>
<organism evidence="4 5">
    <name type="scientific">Sphingomonas turrisvirgatae</name>
    <dbReference type="NCBI Taxonomy" id="1888892"/>
    <lineage>
        <taxon>Bacteria</taxon>
        <taxon>Pseudomonadati</taxon>
        <taxon>Pseudomonadota</taxon>
        <taxon>Alphaproteobacteria</taxon>
        <taxon>Sphingomonadales</taxon>
        <taxon>Sphingomonadaceae</taxon>
        <taxon>Sphingomonas</taxon>
    </lineage>
</organism>
<dbReference type="GO" id="GO:0005829">
    <property type="term" value="C:cytosol"/>
    <property type="evidence" value="ECO:0007669"/>
    <property type="project" value="TreeGrafter"/>
</dbReference>
<dbReference type="RefSeq" id="WP_069320941.1">
    <property type="nucleotide sequence ID" value="NZ_MDDS01000035.1"/>
</dbReference>